<proteinExistence type="inferred from homology"/>
<evidence type="ECO:0000256" key="3">
    <source>
        <dbReference type="ARBA" id="ARBA00022448"/>
    </source>
</evidence>
<dbReference type="PANTHER" id="PTHR34702">
    <property type="entry name" value="NA(+)/H(+) ANTIPORTER SUBUNIT F1"/>
    <property type="match status" value="1"/>
</dbReference>
<gene>
    <name evidence="9" type="ordered locus">Ksed_16760</name>
</gene>
<evidence type="ECO:0000256" key="5">
    <source>
        <dbReference type="ARBA" id="ARBA00022692"/>
    </source>
</evidence>
<dbReference type="eggNOG" id="COG2212">
    <property type="taxonomic scope" value="Bacteria"/>
</dbReference>
<dbReference type="Proteomes" id="UP000006666">
    <property type="component" value="Chromosome"/>
</dbReference>
<evidence type="ECO:0000256" key="4">
    <source>
        <dbReference type="ARBA" id="ARBA00022475"/>
    </source>
</evidence>
<dbReference type="AlphaFoldDB" id="C7NIQ3"/>
<organism evidence="9 10">
    <name type="scientific">Kytococcus sedentarius (strain ATCC 14392 / DSM 20547 / JCM 11482 / CCUG 33030 / NBRC 15357 / NCTC 11040 / CCM 314 / 541)</name>
    <name type="common">Micrococcus sedentarius</name>
    <dbReference type="NCBI Taxonomy" id="478801"/>
    <lineage>
        <taxon>Bacteria</taxon>
        <taxon>Bacillati</taxon>
        <taxon>Actinomycetota</taxon>
        <taxon>Actinomycetes</taxon>
        <taxon>Micrococcales</taxon>
        <taxon>Kytococcaceae</taxon>
        <taxon>Kytococcus</taxon>
    </lineage>
</organism>
<dbReference type="GO" id="GO:0015385">
    <property type="term" value="F:sodium:proton antiporter activity"/>
    <property type="evidence" value="ECO:0007669"/>
    <property type="project" value="TreeGrafter"/>
</dbReference>
<protein>
    <submittedName>
        <fullName evidence="9">Multisubunit Na+/H+ antiporter, MnhF subunit</fullName>
    </submittedName>
</protein>
<dbReference type="STRING" id="478801.Ksed_16760"/>
<keyword evidence="6 8" id="KW-1133">Transmembrane helix</keyword>
<sequence length="108" mass="11522">MNEIATWLMWGAAAALIAASALALVRIVRGPTVLDRMVGSDLLVSILLGFFCLMGAWWGLAQAVTLLVSLSLVVFLGAVAAARYAARDRDTGWARDERVDMSADGRPS</sequence>
<accession>C7NIQ3</accession>
<dbReference type="InterPro" id="IPR007208">
    <property type="entry name" value="MrpF/PhaF-like"/>
</dbReference>
<reference evidence="9 10" key="1">
    <citation type="journal article" date="2009" name="Stand. Genomic Sci.">
        <title>Complete genome sequence of Kytococcus sedentarius type strain (541).</title>
        <authorList>
            <person name="Sims D."/>
            <person name="Brettin T."/>
            <person name="Detter J.C."/>
            <person name="Han C."/>
            <person name="Lapidus A."/>
            <person name="Copeland A."/>
            <person name="Glavina Del Rio T."/>
            <person name="Nolan M."/>
            <person name="Chen F."/>
            <person name="Lucas S."/>
            <person name="Tice H."/>
            <person name="Cheng J.F."/>
            <person name="Bruce D."/>
            <person name="Goodwin L."/>
            <person name="Pitluck S."/>
            <person name="Ovchinnikova G."/>
            <person name="Pati A."/>
            <person name="Ivanova N."/>
            <person name="Mavrommatis K."/>
            <person name="Chen A."/>
            <person name="Palaniappan K."/>
            <person name="D'haeseleer P."/>
            <person name="Chain P."/>
            <person name="Bristow J."/>
            <person name="Eisen J.A."/>
            <person name="Markowitz V."/>
            <person name="Hugenholtz P."/>
            <person name="Schneider S."/>
            <person name="Goker M."/>
            <person name="Pukall R."/>
            <person name="Kyrpides N.C."/>
            <person name="Klenk H.P."/>
        </authorList>
    </citation>
    <scope>NUCLEOTIDE SEQUENCE [LARGE SCALE GENOMIC DNA]</scope>
    <source>
        <strain evidence="10">ATCC 14392 / DSM 20547 / JCM 11482 / CCUG 33030 / NBRC 15357 / NCTC 11040 / CCM 314 / 541</strain>
    </source>
</reference>
<name>C7NIQ3_KYTSD</name>
<keyword evidence="7 8" id="KW-0472">Membrane</keyword>
<dbReference type="RefSeq" id="WP_015779636.1">
    <property type="nucleotide sequence ID" value="NC_013169.1"/>
</dbReference>
<keyword evidence="4" id="KW-1003">Cell membrane</keyword>
<evidence type="ECO:0000256" key="7">
    <source>
        <dbReference type="ARBA" id="ARBA00023136"/>
    </source>
</evidence>
<keyword evidence="5 8" id="KW-0812">Transmembrane</keyword>
<evidence type="ECO:0000313" key="9">
    <source>
        <dbReference type="EMBL" id="ACV06691.1"/>
    </source>
</evidence>
<dbReference type="PANTHER" id="PTHR34702:SF1">
    <property type="entry name" value="NA(+)_H(+) ANTIPORTER SUBUNIT F"/>
    <property type="match status" value="1"/>
</dbReference>
<evidence type="ECO:0000256" key="8">
    <source>
        <dbReference type="SAM" id="Phobius"/>
    </source>
</evidence>
<comment type="similarity">
    <text evidence="2">Belongs to the CPA3 antiporters (TC 2.A.63) subunit F family.</text>
</comment>
<dbReference type="GO" id="GO:0005886">
    <property type="term" value="C:plasma membrane"/>
    <property type="evidence" value="ECO:0007669"/>
    <property type="project" value="UniProtKB-SubCell"/>
</dbReference>
<dbReference type="KEGG" id="kse:Ksed_16760"/>
<feature type="transmembrane region" description="Helical" evidence="8">
    <location>
        <begin position="40"/>
        <end position="60"/>
    </location>
</feature>
<dbReference type="Pfam" id="PF04066">
    <property type="entry name" value="MrpF_PhaF"/>
    <property type="match status" value="1"/>
</dbReference>
<feature type="transmembrane region" description="Helical" evidence="8">
    <location>
        <begin position="66"/>
        <end position="86"/>
    </location>
</feature>
<comment type="subcellular location">
    <subcellularLocation>
        <location evidence="1">Cell membrane</location>
        <topology evidence="1">Multi-pass membrane protein</topology>
    </subcellularLocation>
</comment>
<dbReference type="EMBL" id="CP001686">
    <property type="protein sequence ID" value="ACV06691.1"/>
    <property type="molecule type" value="Genomic_DNA"/>
</dbReference>
<keyword evidence="10" id="KW-1185">Reference proteome</keyword>
<evidence type="ECO:0000256" key="6">
    <source>
        <dbReference type="ARBA" id="ARBA00022989"/>
    </source>
</evidence>
<keyword evidence="3" id="KW-0813">Transport</keyword>
<feature type="transmembrane region" description="Helical" evidence="8">
    <location>
        <begin position="6"/>
        <end position="28"/>
    </location>
</feature>
<dbReference type="HOGENOM" id="CLU_125825_3_1_11"/>
<evidence type="ECO:0000256" key="1">
    <source>
        <dbReference type="ARBA" id="ARBA00004651"/>
    </source>
</evidence>
<evidence type="ECO:0000256" key="2">
    <source>
        <dbReference type="ARBA" id="ARBA00009212"/>
    </source>
</evidence>
<evidence type="ECO:0000313" key="10">
    <source>
        <dbReference type="Proteomes" id="UP000006666"/>
    </source>
</evidence>